<accession>A0AAU7V713</accession>
<dbReference type="KEGG" id="sapp:SAC06_08160"/>
<comment type="similarity">
    <text evidence="5">Belongs to the glutamate--cysteine ligase type 2 family. YbdK subfamily.</text>
</comment>
<evidence type="ECO:0000256" key="3">
    <source>
        <dbReference type="ARBA" id="ARBA00022840"/>
    </source>
</evidence>
<dbReference type="InterPro" id="IPR014746">
    <property type="entry name" value="Gln_synth/guanido_kin_cat_dom"/>
</dbReference>
<dbReference type="PANTHER" id="PTHR36510:SF1">
    <property type="entry name" value="GLUTAMATE--CYSTEINE LIGASE 2-RELATED"/>
    <property type="match status" value="1"/>
</dbReference>
<dbReference type="GO" id="GO:0042398">
    <property type="term" value="P:modified amino acid biosynthetic process"/>
    <property type="evidence" value="ECO:0007669"/>
    <property type="project" value="InterPro"/>
</dbReference>
<keyword evidence="2 5" id="KW-0547">Nucleotide-binding</keyword>
<dbReference type="Gene3D" id="3.30.590.20">
    <property type="match status" value="1"/>
</dbReference>
<dbReference type="AlphaFoldDB" id="A0AAU7V713"/>
<evidence type="ECO:0000313" key="6">
    <source>
        <dbReference type="EMBL" id="XBW07607.1"/>
    </source>
</evidence>
<evidence type="ECO:0000256" key="1">
    <source>
        <dbReference type="ARBA" id="ARBA00022598"/>
    </source>
</evidence>
<dbReference type="NCBIfam" id="TIGR02050">
    <property type="entry name" value="gshA_cyan_rel"/>
    <property type="match status" value="1"/>
</dbReference>
<dbReference type="SUPFAM" id="SSF55931">
    <property type="entry name" value="Glutamine synthetase/guanido kinase"/>
    <property type="match status" value="1"/>
</dbReference>
<dbReference type="InterPro" id="IPR050141">
    <property type="entry name" value="GCL_type2/YbdK_subfam"/>
</dbReference>
<evidence type="ECO:0000256" key="4">
    <source>
        <dbReference type="ARBA" id="ARBA00048819"/>
    </source>
</evidence>
<dbReference type="Pfam" id="PF04107">
    <property type="entry name" value="GCS2"/>
    <property type="match status" value="1"/>
</dbReference>
<comment type="catalytic activity">
    <reaction evidence="4 5">
        <text>L-cysteine + L-glutamate + ATP = gamma-L-glutamyl-L-cysteine + ADP + phosphate + H(+)</text>
        <dbReference type="Rhea" id="RHEA:13285"/>
        <dbReference type="ChEBI" id="CHEBI:15378"/>
        <dbReference type="ChEBI" id="CHEBI:29985"/>
        <dbReference type="ChEBI" id="CHEBI:30616"/>
        <dbReference type="ChEBI" id="CHEBI:35235"/>
        <dbReference type="ChEBI" id="CHEBI:43474"/>
        <dbReference type="ChEBI" id="CHEBI:58173"/>
        <dbReference type="ChEBI" id="CHEBI:456216"/>
        <dbReference type="EC" id="6.3.2.2"/>
    </reaction>
</comment>
<dbReference type="EC" id="6.3.2.2" evidence="5"/>
<dbReference type="HAMAP" id="MF_01609">
    <property type="entry name" value="Glu_cys_ligase_2"/>
    <property type="match status" value="1"/>
</dbReference>
<dbReference type="GO" id="GO:0004357">
    <property type="term" value="F:glutamate-cysteine ligase activity"/>
    <property type="evidence" value="ECO:0007669"/>
    <property type="project" value="UniProtKB-EC"/>
</dbReference>
<evidence type="ECO:0000256" key="2">
    <source>
        <dbReference type="ARBA" id="ARBA00022741"/>
    </source>
</evidence>
<protein>
    <recommendedName>
        <fullName evidence="5">Putative glutamate--cysteine ligase 2</fullName>
        <ecNumber evidence="5">6.3.2.2</ecNumber>
    </recommendedName>
    <alternativeName>
        <fullName evidence="5">Gamma-glutamylcysteine synthetase 2</fullName>
        <shortName evidence="5">GCS 2</shortName>
        <shortName evidence="5">Gamma-GCS 2</shortName>
    </alternativeName>
</protein>
<keyword evidence="3 5" id="KW-0067">ATP-binding</keyword>
<evidence type="ECO:0000256" key="5">
    <source>
        <dbReference type="HAMAP-Rule" id="MF_01609"/>
    </source>
</evidence>
<comment type="function">
    <text evidence="5">ATP-dependent carboxylate-amine ligase which exhibits weak glutamate--cysteine ligase activity.</text>
</comment>
<name>A0AAU7V713_9ACTO</name>
<proteinExistence type="inferred from homology"/>
<dbReference type="InterPro" id="IPR011793">
    <property type="entry name" value="YbdK"/>
</dbReference>
<sequence length="402" mass="45069">MEEATNHLDFAPSQRSTVGVEWELQLVDMDSNDLRQAANTVIKQAWQVPELKPLVHREMLLNTVEIASGAHTKVSDCMRDLRFAVTSLRPKTNELRADFAAAGSHPFAQPAYQRVTDSRRYAELVQRTQYWGRQMLLYGVHVHVGVESREKVLPIINTLLTYGGRLQSLAASSPYWAGQDTGYASNRAMVFQQLPTSGIPRQFTHWEELERYAADMKKAGVISTFDEVRWDIRPSPHLGTVEIRIFDACSNIREVEACASLAHALVDYCSSLVDAGEELPRLPDWFIEENKWRSARYGLDAQLITNASGQTEHVRDSLANLVEQLRPTARELGCEPGLELALEILEKGGSYTRQRAVAAAVPESPLDAVVSLLRAEMQEDRPLTAEEFLDTHWADAARGGTR</sequence>
<dbReference type="RefSeq" id="WP_350257812.1">
    <property type="nucleotide sequence ID" value="NZ_CP138335.1"/>
</dbReference>
<dbReference type="PANTHER" id="PTHR36510">
    <property type="entry name" value="GLUTAMATE--CYSTEINE LIGASE 2-RELATED"/>
    <property type="match status" value="1"/>
</dbReference>
<dbReference type="InterPro" id="IPR006336">
    <property type="entry name" value="GCS2"/>
</dbReference>
<dbReference type="NCBIfam" id="NF010042">
    <property type="entry name" value="PRK13517.1-2"/>
    <property type="match status" value="1"/>
</dbReference>
<keyword evidence="1 5" id="KW-0436">Ligase</keyword>
<reference evidence="6" key="1">
    <citation type="submission" date="2023-11" db="EMBL/GenBank/DDBJ databases">
        <title>Scrofimicrobium hongkongense sp. nov., isolated from a patient with peritonitis.</title>
        <authorList>
            <person name="Lao H.Y."/>
            <person name="Wong A.Y.P."/>
            <person name="Ng T.L."/>
            <person name="Wong R.Y.L."/>
            <person name="Yau M.C.Y."/>
            <person name="Lam J.Y.W."/>
            <person name="Siu G.K.H."/>
        </authorList>
    </citation>
    <scope>NUCLEOTIDE SEQUENCE</scope>
    <source>
        <strain evidence="6">R131</strain>
    </source>
</reference>
<organism evidence="6">
    <name type="scientific">Scrofimicrobium appendicitidis</name>
    <dbReference type="NCBI Taxonomy" id="3079930"/>
    <lineage>
        <taxon>Bacteria</taxon>
        <taxon>Bacillati</taxon>
        <taxon>Actinomycetota</taxon>
        <taxon>Actinomycetes</taxon>
        <taxon>Actinomycetales</taxon>
        <taxon>Actinomycetaceae</taxon>
        <taxon>Scrofimicrobium</taxon>
    </lineage>
</organism>
<gene>
    <name evidence="6" type="ORF">SAC06_08160</name>
</gene>
<dbReference type="EMBL" id="CP138335">
    <property type="protein sequence ID" value="XBW07607.1"/>
    <property type="molecule type" value="Genomic_DNA"/>
</dbReference>
<dbReference type="NCBIfam" id="NF010044">
    <property type="entry name" value="PRK13517.1-4"/>
    <property type="match status" value="1"/>
</dbReference>
<dbReference type="GO" id="GO:0005524">
    <property type="term" value="F:ATP binding"/>
    <property type="evidence" value="ECO:0007669"/>
    <property type="project" value="UniProtKB-KW"/>
</dbReference>